<protein>
    <submittedName>
        <fullName evidence="2">Uncharacterized protein</fullName>
    </submittedName>
</protein>
<evidence type="ECO:0000256" key="1">
    <source>
        <dbReference type="SAM" id="MobiDB-lite"/>
    </source>
</evidence>
<accession>F6HA77</accession>
<name>F6HA77_VITVI</name>
<reference evidence="3" key="1">
    <citation type="journal article" date="2007" name="Nature">
        <title>The grapevine genome sequence suggests ancestral hexaploidization in major angiosperm phyla.</title>
        <authorList>
            <consortium name="The French-Italian Public Consortium for Grapevine Genome Characterization."/>
            <person name="Jaillon O."/>
            <person name="Aury J.-M."/>
            <person name="Noel B."/>
            <person name="Policriti A."/>
            <person name="Clepet C."/>
            <person name="Casagrande A."/>
            <person name="Choisne N."/>
            <person name="Aubourg S."/>
            <person name="Vitulo N."/>
            <person name="Jubin C."/>
            <person name="Vezzi A."/>
            <person name="Legeai F."/>
            <person name="Hugueney P."/>
            <person name="Dasilva C."/>
            <person name="Horner D."/>
            <person name="Mica E."/>
            <person name="Jublot D."/>
            <person name="Poulain J."/>
            <person name="Bruyere C."/>
            <person name="Billault A."/>
            <person name="Segurens B."/>
            <person name="Gouyvenoux M."/>
            <person name="Ugarte E."/>
            <person name="Cattonaro F."/>
            <person name="Anthouard V."/>
            <person name="Vico V."/>
            <person name="Del Fabbro C."/>
            <person name="Alaux M."/>
            <person name="Di Gaspero G."/>
            <person name="Dumas V."/>
            <person name="Felice N."/>
            <person name="Paillard S."/>
            <person name="Juman I."/>
            <person name="Moroldo M."/>
            <person name="Scalabrin S."/>
            <person name="Canaguier A."/>
            <person name="Le Clainche I."/>
            <person name="Malacrida G."/>
            <person name="Durand E."/>
            <person name="Pesole G."/>
            <person name="Laucou V."/>
            <person name="Chatelet P."/>
            <person name="Merdinoglu D."/>
            <person name="Delledonne M."/>
            <person name="Pezzotti M."/>
            <person name="Lecharny A."/>
            <person name="Scarpelli C."/>
            <person name="Artiguenave F."/>
            <person name="Pe M.E."/>
            <person name="Valle G."/>
            <person name="Morgante M."/>
            <person name="Caboche M."/>
            <person name="Adam-Blondon A.-F."/>
            <person name="Weissenbach J."/>
            <person name="Quetier F."/>
            <person name="Wincker P."/>
        </authorList>
    </citation>
    <scope>NUCLEOTIDE SEQUENCE [LARGE SCALE GENOMIC DNA]</scope>
    <source>
        <strain evidence="3">cv. Pinot noir / PN40024</strain>
    </source>
</reference>
<sequence>MNFFRIPIFPLLSRTESTTCATQLDANKREESAVCQPKAAAAEQQAGGGGTKQHGRGGEAAADSGAGRERKEQEDRGGGWRDGRGVRGDLLLLSMRGDEPADLGGVQVASWTVPEDVEEEESPTEEEEKCSAAAAPQCWPPNLQLR</sequence>
<evidence type="ECO:0000313" key="2">
    <source>
        <dbReference type="EMBL" id="CCB49181.1"/>
    </source>
</evidence>
<feature type="region of interest" description="Disordered" evidence="1">
    <location>
        <begin position="98"/>
        <end position="146"/>
    </location>
</feature>
<dbReference type="HOGENOM" id="CLU_1780832_0_0_1"/>
<dbReference type="InParanoid" id="F6HA77"/>
<evidence type="ECO:0000313" key="3">
    <source>
        <dbReference type="Proteomes" id="UP000009183"/>
    </source>
</evidence>
<organism evidence="2 3">
    <name type="scientific">Vitis vinifera</name>
    <name type="common">Grape</name>
    <dbReference type="NCBI Taxonomy" id="29760"/>
    <lineage>
        <taxon>Eukaryota</taxon>
        <taxon>Viridiplantae</taxon>
        <taxon>Streptophyta</taxon>
        <taxon>Embryophyta</taxon>
        <taxon>Tracheophyta</taxon>
        <taxon>Spermatophyta</taxon>
        <taxon>Magnoliopsida</taxon>
        <taxon>eudicotyledons</taxon>
        <taxon>Gunneridae</taxon>
        <taxon>Pentapetalae</taxon>
        <taxon>rosids</taxon>
        <taxon>Vitales</taxon>
        <taxon>Vitaceae</taxon>
        <taxon>Viteae</taxon>
        <taxon>Vitis</taxon>
    </lineage>
</organism>
<proteinExistence type="predicted"/>
<dbReference type="AlphaFoldDB" id="F6HA77"/>
<gene>
    <name evidence="2" type="ordered locus">VIT_06s0009g01010</name>
</gene>
<keyword evidence="3" id="KW-1185">Reference proteome</keyword>
<dbReference type="EMBL" id="FN595504">
    <property type="protein sequence ID" value="CCB49181.1"/>
    <property type="molecule type" value="Genomic_DNA"/>
</dbReference>
<dbReference type="Proteomes" id="UP000009183">
    <property type="component" value="Chromosome 6"/>
</dbReference>
<feature type="compositionally biased region" description="Acidic residues" evidence="1">
    <location>
        <begin position="115"/>
        <end position="128"/>
    </location>
</feature>
<dbReference type="PaxDb" id="29760-VIT_06s0009g01010.t01"/>
<feature type="region of interest" description="Disordered" evidence="1">
    <location>
        <begin position="27"/>
        <end position="86"/>
    </location>
</feature>
<feature type="compositionally biased region" description="Basic and acidic residues" evidence="1">
    <location>
        <begin position="66"/>
        <end position="86"/>
    </location>
</feature>